<keyword evidence="5" id="KW-0999">Mitochondrion inner membrane</keyword>
<dbReference type="PANTHER" id="PTHR21382:SF1">
    <property type="entry name" value="NADH DEHYDROGENASE [UBIQUINONE] 1 ALPHA SUBCOMPLEX SUBUNIT 11"/>
    <property type="match status" value="1"/>
</dbReference>
<dbReference type="AlphaFoldDB" id="A0A2H8TTV0"/>
<keyword evidence="12" id="KW-0830">Ubiquinone</keyword>
<organism evidence="12">
    <name type="scientific">Melanaphis sacchari</name>
    <dbReference type="NCBI Taxonomy" id="742174"/>
    <lineage>
        <taxon>Eukaryota</taxon>
        <taxon>Metazoa</taxon>
        <taxon>Ecdysozoa</taxon>
        <taxon>Arthropoda</taxon>
        <taxon>Hexapoda</taxon>
        <taxon>Insecta</taxon>
        <taxon>Pterygota</taxon>
        <taxon>Neoptera</taxon>
        <taxon>Paraneoptera</taxon>
        <taxon>Hemiptera</taxon>
        <taxon>Sternorrhyncha</taxon>
        <taxon>Aphidomorpha</taxon>
        <taxon>Aphidoidea</taxon>
        <taxon>Aphididae</taxon>
        <taxon>Aphidini</taxon>
        <taxon>Melanaphis</taxon>
    </lineage>
</organism>
<evidence type="ECO:0000256" key="6">
    <source>
        <dbReference type="ARBA" id="ARBA00022989"/>
    </source>
</evidence>
<evidence type="ECO:0000256" key="11">
    <source>
        <dbReference type="SAM" id="Phobius"/>
    </source>
</evidence>
<feature type="transmembrane region" description="Helical" evidence="11">
    <location>
        <begin position="28"/>
        <end position="47"/>
    </location>
</feature>
<keyword evidence="4 11" id="KW-0812">Transmembrane</keyword>
<comment type="similarity">
    <text evidence="2">Belongs to the complex I NDUFA11 subunit family.</text>
</comment>
<comment type="subcellular location">
    <subcellularLocation>
        <location evidence="1">Mitochondrion inner membrane</location>
        <topology evidence="1">Multi-pass membrane protein</topology>
        <orientation evidence="1">Matrix side</orientation>
    </subcellularLocation>
</comment>
<dbReference type="EMBL" id="GFXV01007558">
    <property type="protein sequence ID" value="MBW19363.1"/>
    <property type="molecule type" value="Transcribed_RNA"/>
</dbReference>
<dbReference type="GO" id="GO:0045271">
    <property type="term" value="C:respiratory chain complex I"/>
    <property type="evidence" value="ECO:0007669"/>
    <property type="project" value="InterPro"/>
</dbReference>
<evidence type="ECO:0000256" key="1">
    <source>
        <dbReference type="ARBA" id="ARBA00004292"/>
    </source>
</evidence>
<proteinExistence type="inferred from homology"/>
<keyword evidence="6 11" id="KW-1133">Transmembrane helix</keyword>
<evidence type="ECO:0000256" key="8">
    <source>
        <dbReference type="ARBA" id="ARBA00023136"/>
    </source>
</evidence>
<keyword evidence="8 11" id="KW-0472">Membrane</keyword>
<protein>
    <recommendedName>
        <fullName evidence="3">NADH dehydrogenase [ubiquinone] 1 alpha subcomplex subunit 11</fullName>
    </recommendedName>
    <alternativeName>
        <fullName evidence="9">Complex I-B14.7</fullName>
    </alternativeName>
    <alternativeName>
        <fullName evidence="10">NADH-ubiquinone oxidoreductase subunit B14.7</fullName>
    </alternativeName>
</protein>
<dbReference type="InterPro" id="IPR039205">
    <property type="entry name" value="NDUFA11"/>
</dbReference>
<dbReference type="OrthoDB" id="1913277at2759"/>
<evidence type="ECO:0000256" key="7">
    <source>
        <dbReference type="ARBA" id="ARBA00023128"/>
    </source>
</evidence>
<evidence type="ECO:0000256" key="4">
    <source>
        <dbReference type="ARBA" id="ARBA00022692"/>
    </source>
</evidence>
<gene>
    <name evidence="12" type="primary">NDUFA11_1</name>
    <name evidence="13" type="synonym">NDUFA11_0</name>
</gene>
<reference evidence="12" key="1">
    <citation type="submission" date="2017-10" db="EMBL/GenBank/DDBJ databases">
        <title>Transcriptome Assembly of Sugarcane Aphid Adults.</title>
        <authorList>
            <person name="Scully E.D."/>
            <person name="Palmer N.A."/>
            <person name="Geib S.M."/>
            <person name="Sarath G."/>
            <person name="Sattler S.E."/>
        </authorList>
    </citation>
    <scope>NUCLEOTIDE SEQUENCE</scope>
    <source>
        <tissue evidence="12">Whole body</tissue>
    </source>
</reference>
<accession>A0A2H8TTV0</accession>
<evidence type="ECO:0000256" key="5">
    <source>
        <dbReference type="ARBA" id="ARBA00022792"/>
    </source>
</evidence>
<dbReference type="GO" id="GO:0006120">
    <property type="term" value="P:mitochondrial electron transport, NADH to ubiquinone"/>
    <property type="evidence" value="ECO:0007669"/>
    <property type="project" value="InterPro"/>
</dbReference>
<keyword evidence="7" id="KW-0496">Mitochondrion</keyword>
<evidence type="ECO:0000256" key="10">
    <source>
        <dbReference type="ARBA" id="ARBA00031497"/>
    </source>
</evidence>
<feature type="transmembrane region" description="Helical" evidence="11">
    <location>
        <begin position="59"/>
        <end position="81"/>
    </location>
</feature>
<evidence type="ECO:0000256" key="2">
    <source>
        <dbReference type="ARBA" id="ARBA00008699"/>
    </source>
</evidence>
<dbReference type="GO" id="GO:0005743">
    <property type="term" value="C:mitochondrial inner membrane"/>
    <property type="evidence" value="ECO:0007669"/>
    <property type="project" value="UniProtKB-SubCell"/>
</dbReference>
<sequence>MSLFRYTYYDTPDGKDLIKKLFYTNKQMSIIGFGLATSEIILVSKPFGYLNTAYRYGQLMGPMFAATTTFCVVTHIATNLRQKDDELNYAIGGFSTGILTGILIKQKMIGFWMAVTMAIVGATKKHSKLNNYEFYPTFPKVRKPIYGDFRTPYNDWTLYEYRPKGWIAAEERKQ</sequence>
<dbReference type="EMBL" id="GFXV01005574">
    <property type="protein sequence ID" value="MBW17379.1"/>
    <property type="molecule type" value="Transcribed_RNA"/>
</dbReference>
<evidence type="ECO:0000313" key="12">
    <source>
        <dbReference type="EMBL" id="MBW17379.1"/>
    </source>
</evidence>
<evidence type="ECO:0000256" key="9">
    <source>
        <dbReference type="ARBA" id="ARBA00030608"/>
    </source>
</evidence>
<evidence type="ECO:0000313" key="13">
    <source>
        <dbReference type="EMBL" id="MBW19363.1"/>
    </source>
</evidence>
<evidence type="ECO:0000256" key="3">
    <source>
        <dbReference type="ARBA" id="ARBA00018191"/>
    </source>
</evidence>
<dbReference type="PANTHER" id="PTHR21382">
    <property type="entry name" value="NADH-UBIQUINONE OXIDOREDUCTASE SUBUNIT"/>
    <property type="match status" value="1"/>
</dbReference>
<feature type="transmembrane region" description="Helical" evidence="11">
    <location>
        <begin position="87"/>
        <end position="104"/>
    </location>
</feature>
<name>A0A2H8TTV0_9HEMI</name>